<evidence type="ECO:0000259" key="3">
    <source>
        <dbReference type="PROSITE" id="PS51388"/>
    </source>
</evidence>
<evidence type="ECO:0000313" key="5">
    <source>
        <dbReference type="Proteomes" id="UP000750711"/>
    </source>
</evidence>
<dbReference type="GO" id="GO:0005525">
    <property type="term" value="F:GTP binding"/>
    <property type="evidence" value="ECO:0007669"/>
    <property type="project" value="InterPro"/>
</dbReference>
<dbReference type="InterPro" id="IPR020850">
    <property type="entry name" value="GED_dom"/>
</dbReference>
<name>A0A9P8LAP4_9PEZI</name>
<dbReference type="Proteomes" id="UP000750711">
    <property type="component" value="Unassembled WGS sequence"/>
</dbReference>
<evidence type="ECO:0000256" key="2">
    <source>
        <dbReference type="ARBA" id="ARBA00023134"/>
    </source>
</evidence>
<dbReference type="Pfam" id="PF01031">
    <property type="entry name" value="Dynamin_M"/>
    <property type="match status" value="1"/>
</dbReference>
<gene>
    <name evidence="4" type="ORF">GP486_004679</name>
</gene>
<dbReference type="InterPro" id="IPR027417">
    <property type="entry name" value="P-loop_NTPase"/>
</dbReference>
<feature type="domain" description="GED" evidence="3">
    <location>
        <begin position="693"/>
        <end position="786"/>
    </location>
</feature>
<dbReference type="Pfam" id="PF00350">
    <property type="entry name" value="Dynamin_N"/>
    <property type="match status" value="1"/>
</dbReference>
<keyword evidence="1" id="KW-0547">Nucleotide-binding</keyword>
<sequence length="788" mass="87369">MVIDTTRGVSREIASNPAACDEQRARISTDPFQNRDNQEIIDLIDQLLECGINKSIGIPQIVIVGDQSSGKSSLLQSLTDIPFPVGDGLCTRFPTQIVSRRARSGPETIKASIHERIFGKTPSPQIEAFARTLSGLTPAGFDELIKEASGILGVAQPDQPGFGTSKNFSTSTLRLEITGPGRTPFTVIDLPGLFHASTSSQTTSEITGIREIVQRYVSTPGTIIVAVANGLANAATQEIFEMARGYDEDGLRTVGVITKCDMVADAAEQTLKLAQNKTICLNKHGWFVVRNRSAKEMGEVGGRSITNEERHSRETKLFSEFPWTQLPETHRGVHALRDYLSTLLVQYSRSELPEIARNIQSLISRTRSELRVLGHSRDKGPRQRQFLQEITGQFQTAAESALSGHYSSSVLLGDSALKLRKRIVEANEKFANNMLTKGHMVEFKKLEKLSRDSAANTILPPEKFRSSNLQDPLASVKSSHLGFNQAPYSDTNWKLFFSNSQKDLPGDSVSTLAPNQRTTPSTIHPSIDGWIQEEIANNRGTELPGTPNPEVVPALFRRQTQGWALLAQEHLGAIQAIVRNSTMVLLGAICKDNAVLPRLQDRLLRFTIQPDEAAKEQLTALIQDVREKPLQTNNPLFGEKIQHARRLRFENALTRYLRSTGQLQLDGFESSVTRLDPLRLFDELHISNSENLVYEIHDTLKAYYDLAVVDFIEFVNKHIVERYVNSPDGPAKAFSPSWVGGLQDEELAELASESKETIAQRKQKETLLEKLTMAESILAGHNPGRPIE</sequence>
<dbReference type="GO" id="GO:0005874">
    <property type="term" value="C:microtubule"/>
    <property type="evidence" value="ECO:0007669"/>
    <property type="project" value="TreeGrafter"/>
</dbReference>
<evidence type="ECO:0000256" key="1">
    <source>
        <dbReference type="ARBA" id="ARBA00022741"/>
    </source>
</evidence>
<dbReference type="PROSITE" id="PS51388">
    <property type="entry name" value="GED"/>
    <property type="match status" value="1"/>
</dbReference>
<dbReference type="GO" id="GO:0006897">
    <property type="term" value="P:endocytosis"/>
    <property type="evidence" value="ECO:0007669"/>
    <property type="project" value="TreeGrafter"/>
</dbReference>
<dbReference type="PRINTS" id="PR00195">
    <property type="entry name" value="DYNAMIN"/>
</dbReference>
<keyword evidence="2" id="KW-0342">GTP-binding</keyword>
<dbReference type="SMART" id="SM00053">
    <property type="entry name" value="DYNc"/>
    <property type="match status" value="1"/>
</dbReference>
<dbReference type="InterPro" id="IPR022812">
    <property type="entry name" value="Dynamin"/>
</dbReference>
<organism evidence="4 5">
    <name type="scientific">Trichoglossum hirsutum</name>
    <dbReference type="NCBI Taxonomy" id="265104"/>
    <lineage>
        <taxon>Eukaryota</taxon>
        <taxon>Fungi</taxon>
        <taxon>Dikarya</taxon>
        <taxon>Ascomycota</taxon>
        <taxon>Pezizomycotina</taxon>
        <taxon>Geoglossomycetes</taxon>
        <taxon>Geoglossales</taxon>
        <taxon>Geoglossaceae</taxon>
        <taxon>Trichoglossum</taxon>
    </lineage>
</organism>
<dbReference type="CDD" id="cd08771">
    <property type="entry name" value="DLP_1"/>
    <property type="match status" value="1"/>
</dbReference>
<dbReference type="PANTHER" id="PTHR11566:SF21">
    <property type="entry name" value="DYNAMIN RELATED PROTEIN 1, ISOFORM A"/>
    <property type="match status" value="1"/>
</dbReference>
<dbReference type="SUPFAM" id="SSF52540">
    <property type="entry name" value="P-loop containing nucleoside triphosphate hydrolases"/>
    <property type="match status" value="1"/>
</dbReference>
<dbReference type="AlphaFoldDB" id="A0A9P8LAP4"/>
<dbReference type="GO" id="GO:0003924">
    <property type="term" value="F:GTPase activity"/>
    <property type="evidence" value="ECO:0007669"/>
    <property type="project" value="InterPro"/>
</dbReference>
<dbReference type="GO" id="GO:0048312">
    <property type="term" value="P:intracellular distribution of mitochondria"/>
    <property type="evidence" value="ECO:0007669"/>
    <property type="project" value="TreeGrafter"/>
</dbReference>
<dbReference type="GO" id="GO:0000266">
    <property type="term" value="P:mitochondrial fission"/>
    <property type="evidence" value="ECO:0007669"/>
    <property type="project" value="TreeGrafter"/>
</dbReference>
<dbReference type="Gene3D" id="3.40.50.300">
    <property type="entry name" value="P-loop containing nucleotide triphosphate hydrolases"/>
    <property type="match status" value="1"/>
</dbReference>
<dbReference type="GO" id="GO:0005739">
    <property type="term" value="C:mitochondrion"/>
    <property type="evidence" value="ECO:0007669"/>
    <property type="project" value="TreeGrafter"/>
</dbReference>
<accession>A0A9P8LAP4</accession>
<reference evidence="4" key="1">
    <citation type="submission" date="2021-03" db="EMBL/GenBank/DDBJ databases">
        <title>Comparative genomics and phylogenomic investigation of the class Geoglossomycetes provide insights into ecological specialization and systematics.</title>
        <authorList>
            <person name="Melie T."/>
            <person name="Pirro S."/>
            <person name="Miller A.N."/>
            <person name="Quandt A."/>
        </authorList>
    </citation>
    <scope>NUCLEOTIDE SEQUENCE</scope>
    <source>
        <strain evidence="4">CAQ_001_2017</strain>
    </source>
</reference>
<evidence type="ECO:0000313" key="4">
    <source>
        <dbReference type="EMBL" id="KAH0558671.1"/>
    </source>
</evidence>
<dbReference type="GO" id="GO:0008017">
    <property type="term" value="F:microtubule binding"/>
    <property type="evidence" value="ECO:0007669"/>
    <property type="project" value="TreeGrafter"/>
</dbReference>
<keyword evidence="5" id="KW-1185">Reference proteome</keyword>
<comment type="caution">
    <text evidence="4">The sequence shown here is derived from an EMBL/GenBank/DDBJ whole genome shotgun (WGS) entry which is preliminary data.</text>
</comment>
<dbReference type="GO" id="GO:0016020">
    <property type="term" value="C:membrane"/>
    <property type="evidence" value="ECO:0007669"/>
    <property type="project" value="TreeGrafter"/>
</dbReference>
<dbReference type="InterPro" id="IPR045063">
    <property type="entry name" value="Dynamin_N"/>
</dbReference>
<dbReference type="InterPro" id="IPR000375">
    <property type="entry name" value="Dynamin_stalk"/>
</dbReference>
<dbReference type="PANTHER" id="PTHR11566">
    <property type="entry name" value="DYNAMIN"/>
    <property type="match status" value="1"/>
</dbReference>
<dbReference type="InterPro" id="IPR001401">
    <property type="entry name" value="Dynamin_GTPase"/>
</dbReference>
<proteinExistence type="predicted"/>
<protein>
    <recommendedName>
        <fullName evidence="3">GED domain-containing protein</fullName>
    </recommendedName>
</protein>
<dbReference type="EMBL" id="JAGHQM010000774">
    <property type="protein sequence ID" value="KAH0558671.1"/>
    <property type="molecule type" value="Genomic_DNA"/>
</dbReference>
<dbReference type="GO" id="GO:0016559">
    <property type="term" value="P:peroxisome fission"/>
    <property type="evidence" value="ECO:0007669"/>
    <property type="project" value="TreeGrafter"/>
</dbReference>